<proteinExistence type="inferred from homology"/>
<comment type="similarity">
    <text evidence="1">Belongs to the eukaryotic ribosomal protein eS21 family.</text>
</comment>
<reference evidence="4 5" key="1">
    <citation type="journal article" date="2018" name="Front. Plant Sci.">
        <title>Red Clover (Trifolium pratense) and Zigzag Clover (T. medium) - A Picture of Genomic Similarities and Differences.</title>
        <authorList>
            <person name="Dluhosova J."/>
            <person name="Istvanek J."/>
            <person name="Nedelnik J."/>
            <person name="Repkova J."/>
        </authorList>
    </citation>
    <scope>NUCLEOTIDE SEQUENCE [LARGE SCALE GENOMIC DNA]</scope>
    <source>
        <strain evidence="5">cv. 10/8</strain>
        <tissue evidence="4">Leaf</tissue>
    </source>
</reference>
<dbReference type="Proteomes" id="UP000265520">
    <property type="component" value="Unassembled WGS sequence"/>
</dbReference>
<feature type="non-terminal residue" evidence="4">
    <location>
        <position position="1"/>
    </location>
</feature>
<dbReference type="EMBL" id="LXQA010069626">
    <property type="protein sequence ID" value="MCI08610.1"/>
    <property type="molecule type" value="Genomic_DNA"/>
</dbReference>
<keyword evidence="2 4" id="KW-0689">Ribosomal protein</keyword>
<evidence type="ECO:0000256" key="3">
    <source>
        <dbReference type="ARBA" id="ARBA00023274"/>
    </source>
</evidence>
<dbReference type="GO" id="GO:0005840">
    <property type="term" value="C:ribosome"/>
    <property type="evidence" value="ECO:0007669"/>
    <property type="project" value="UniProtKB-KW"/>
</dbReference>
<protein>
    <submittedName>
        <fullName evidence="4">40S ribosomal protein S21-2-like</fullName>
    </submittedName>
</protein>
<name>A0A392PAY8_9FABA</name>
<keyword evidence="3" id="KW-0687">Ribonucleoprotein</keyword>
<evidence type="ECO:0000313" key="5">
    <source>
        <dbReference type="Proteomes" id="UP000265520"/>
    </source>
</evidence>
<keyword evidence="5" id="KW-1185">Reference proteome</keyword>
<dbReference type="Gene3D" id="3.30.1230.20">
    <property type="match status" value="1"/>
</dbReference>
<evidence type="ECO:0000256" key="2">
    <source>
        <dbReference type="ARBA" id="ARBA00022980"/>
    </source>
</evidence>
<dbReference type="InterPro" id="IPR038579">
    <property type="entry name" value="Ribosomal_eS21_sf"/>
</dbReference>
<dbReference type="GO" id="GO:1990904">
    <property type="term" value="C:ribonucleoprotein complex"/>
    <property type="evidence" value="ECO:0007669"/>
    <property type="project" value="UniProtKB-KW"/>
</dbReference>
<comment type="caution">
    <text evidence="4">The sequence shown here is derived from an EMBL/GenBank/DDBJ whole genome shotgun (WGS) entry which is preliminary data.</text>
</comment>
<dbReference type="GO" id="GO:0003735">
    <property type="term" value="F:structural constituent of ribosome"/>
    <property type="evidence" value="ECO:0007669"/>
    <property type="project" value="InterPro"/>
</dbReference>
<dbReference type="AlphaFoldDB" id="A0A392PAY8"/>
<accession>A0A392PAY8</accession>
<evidence type="ECO:0000256" key="1">
    <source>
        <dbReference type="ARBA" id="ARBA00010228"/>
    </source>
</evidence>
<dbReference type="InterPro" id="IPR001931">
    <property type="entry name" value="Ribosomal_eS21"/>
</dbReference>
<dbReference type="GO" id="GO:0006412">
    <property type="term" value="P:translation"/>
    <property type="evidence" value="ECO:0007669"/>
    <property type="project" value="InterPro"/>
</dbReference>
<evidence type="ECO:0000313" key="4">
    <source>
        <dbReference type="EMBL" id="MCI08610.1"/>
    </source>
</evidence>
<dbReference type="Pfam" id="PF01249">
    <property type="entry name" value="Ribosomal_S21e"/>
    <property type="match status" value="1"/>
</dbReference>
<sequence length="78" mass="9184">RGLYTDYKMQTEEGKLTELYVPRQCSATNRLVTAKEHTSVKTSLAMWIRMVLHSSIFQFRPPWFHPNTGVCRLSIYYV</sequence>
<organism evidence="4 5">
    <name type="scientific">Trifolium medium</name>
    <dbReference type="NCBI Taxonomy" id="97028"/>
    <lineage>
        <taxon>Eukaryota</taxon>
        <taxon>Viridiplantae</taxon>
        <taxon>Streptophyta</taxon>
        <taxon>Embryophyta</taxon>
        <taxon>Tracheophyta</taxon>
        <taxon>Spermatophyta</taxon>
        <taxon>Magnoliopsida</taxon>
        <taxon>eudicotyledons</taxon>
        <taxon>Gunneridae</taxon>
        <taxon>Pentapetalae</taxon>
        <taxon>rosids</taxon>
        <taxon>fabids</taxon>
        <taxon>Fabales</taxon>
        <taxon>Fabaceae</taxon>
        <taxon>Papilionoideae</taxon>
        <taxon>50 kb inversion clade</taxon>
        <taxon>NPAAA clade</taxon>
        <taxon>Hologalegina</taxon>
        <taxon>IRL clade</taxon>
        <taxon>Trifolieae</taxon>
        <taxon>Trifolium</taxon>
    </lineage>
</organism>